<dbReference type="InterPro" id="IPR032474">
    <property type="entry name" value="Argonaute_N"/>
</dbReference>
<gene>
    <name evidence="3" type="ORF">B0T20DRAFT_387920</name>
</gene>
<dbReference type="Gene3D" id="2.170.260.10">
    <property type="entry name" value="paz domain"/>
    <property type="match status" value="1"/>
</dbReference>
<dbReference type="InterPro" id="IPR003165">
    <property type="entry name" value="Piwi"/>
</dbReference>
<feature type="compositionally biased region" description="Basic and acidic residues" evidence="1">
    <location>
        <begin position="57"/>
        <end position="77"/>
    </location>
</feature>
<dbReference type="Pfam" id="PF08699">
    <property type="entry name" value="ArgoL1"/>
    <property type="match status" value="1"/>
</dbReference>
<dbReference type="Pfam" id="PF02170">
    <property type="entry name" value="PAZ"/>
    <property type="match status" value="1"/>
</dbReference>
<dbReference type="InterPro" id="IPR032472">
    <property type="entry name" value="ArgoL2"/>
</dbReference>
<keyword evidence="4" id="KW-1185">Reference proteome</keyword>
<dbReference type="SUPFAM" id="SSF53098">
    <property type="entry name" value="Ribonuclease H-like"/>
    <property type="match status" value="1"/>
</dbReference>
<dbReference type="SUPFAM" id="SSF101690">
    <property type="entry name" value="PAZ domain"/>
    <property type="match status" value="1"/>
</dbReference>
<proteinExistence type="predicted"/>
<accession>A0AAE0NRD1</accession>
<dbReference type="InterPro" id="IPR036397">
    <property type="entry name" value="RNaseH_sf"/>
</dbReference>
<dbReference type="SMART" id="SM01163">
    <property type="entry name" value="DUF1785"/>
    <property type="match status" value="1"/>
</dbReference>
<protein>
    <submittedName>
        <fullName evidence="3">Piwi domain-containing protein</fullName>
    </submittedName>
</protein>
<evidence type="ECO:0000313" key="4">
    <source>
        <dbReference type="Proteomes" id="UP001281003"/>
    </source>
</evidence>
<name>A0AAE0NRD1_SORBR</name>
<dbReference type="Pfam" id="PF16486">
    <property type="entry name" value="ArgoN"/>
    <property type="match status" value="1"/>
</dbReference>
<reference evidence="3" key="2">
    <citation type="submission" date="2023-07" db="EMBL/GenBank/DDBJ databases">
        <authorList>
            <consortium name="Lawrence Berkeley National Laboratory"/>
            <person name="Haridas S."/>
            <person name="Hensen N."/>
            <person name="Bonometti L."/>
            <person name="Westerberg I."/>
            <person name="Brannstrom I.O."/>
            <person name="Guillou S."/>
            <person name="Cros-Aarteil S."/>
            <person name="Calhoun S."/>
            <person name="Kuo A."/>
            <person name="Mondo S."/>
            <person name="Pangilinan J."/>
            <person name="Riley R."/>
            <person name="LaButti K."/>
            <person name="Andreopoulos B."/>
            <person name="Lipzen A."/>
            <person name="Chen C."/>
            <person name="Yanf M."/>
            <person name="Daum C."/>
            <person name="Ng V."/>
            <person name="Clum A."/>
            <person name="Steindorff A."/>
            <person name="Ohm R."/>
            <person name="Martin F."/>
            <person name="Silar P."/>
            <person name="Natvig D."/>
            <person name="Lalanne C."/>
            <person name="Gautier V."/>
            <person name="Ament-velasquez S.L."/>
            <person name="Kruys A."/>
            <person name="Hutchinson M.I."/>
            <person name="Powell A.J."/>
            <person name="Barry K."/>
            <person name="Miller A.N."/>
            <person name="Grigoriev I.V."/>
            <person name="Debuchy R."/>
            <person name="Gladieux P."/>
            <person name="Thoren M.H."/>
            <person name="Johannesson H."/>
        </authorList>
    </citation>
    <scope>NUCLEOTIDE SEQUENCE</scope>
    <source>
        <strain evidence="3">FGSC 1904</strain>
    </source>
</reference>
<feature type="region of interest" description="Disordered" evidence="1">
    <location>
        <begin position="945"/>
        <end position="976"/>
    </location>
</feature>
<dbReference type="Gene3D" id="3.40.50.2300">
    <property type="match status" value="1"/>
</dbReference>
<dbReference type="Pfam" id="PF16487">
    <property type="entry name" value="ArgoMid"/>
    <property type="match status" value="1"/>
</dbReference>
<dbReference type="InterPro" id="IPR014811">
    <property type="entry name" value="ArgoL1"/>
</dbReference>
<dbReference type="InterPro" id="IPR032473">
    <property type="entry name" value="Argonaute_Mid_dom"/>
</dbReference>
<dbReference type="Pfam" id="PF16488">
    <property type="entry name" value="ArgoL2"/>
    <property type="match status" value="1"/>
</dbReference>
<dbReference type="SMART" id="SM00950">
    <property type="entry name" value="Piwi"/>
    <property type="match status" value="1"/>
</dbReference>
<dbReference type="Gene3D" id="3.30.420.10">
    <property type="entry name" value="Ribonuclease H-like superfamily/Ribonuclease H"/>
    <property type="match status" value="1"/>
</dbReference>
<evidence type="ECO:0000313" key="3">
    <source>
        <dbReference type="EMBL" id="KAK3386269.1"/>
    </source>
</evidence>
<dbReference type="PROSITE" id="PS50822">
    <property type="entry name" value="PIWI"/>
    <property type="match status" value="1"/>
</dbReference>
<dbReference type="SMART" id="SM00949">
    <property type="entry name" value="PAZ"/>
    <property type="match status" value="1"/>
</dbReference>
<organism evidence="3 4">
    <name type="scientific">Sordaria brevicollis</name>
    <dbReference type="NCBI Taxonomy" id="83679"/>
    <lineage>
        <taxon>Eukaryota</taxon>
        <taxon>Fungi</taxon>
        <taxon>Dikarya</taxon>
        <taxon>Ascomycota</taxon>
        <taxon>Pezizomycotina</taxon>
        <taxon>Sordariomycetes</taxon>
        <taxon>Sordariomycetidae</taxon>
        <taxon>Sordariales</taxon>
        <taxon>Sordariaceae</taxon>
        <taxon>Sordaria</taxon>
    </lineage>
</organism>
<dbReference type="CDD" id="cd04657">
    <property type="entry name" value="Piwi_ago-like"/>
    <property type="match status" value="1"/>
</dbReference>
<evidence type="ECO:0000259" key="2">
    <source>
        <dbReference type="PROSITE" id="PS50822"/>
    </source>
</evidence>
<dbReference type="InterPro" id="IPR012337">
    <property type="entry name" value="RNaseH-like_sf"/>
</dbReference>
<comment type="caution">
    <text evidence="3">The sequence shown here is derived from an EMBL/GenBank/DDBJ whole genome shotgun (WGS) entry which is preliminary data.</text>
</comment>
<dbReference type="PANTHER" id="PTHR22891">
    <property type="entry name" value="EUKARYOTIC TRANSLATION INITIATION FACTOR 2C"/>
    <property type="match status" value="1"/>
</dbReference>
<dbReference type="GO" id="GO:0003723">
    <property type="term" value="F:RNA binding"/>
    <property type="evidence" value="ECO:0007669"/>
    <property type="project" value="InterPro"/>
</dbReference>
<dbReference type="CDD" id="cd02846">
    <property type="entry name" value="PAZ_argonaute_like"/>
    <property type="match status" value="1"/>
</dbReference>
<dbReference type="AlphaFoldDB" id="A0AAE0NRD1"/>
<dbReference type="InterPro" id="IPR045246">
    <property type="entry name" value="Piwi_ago-like"/>
</dbReference>
<dbReference type="InterPro" id="IPR036085">
    <property type="entry name" value="PAZ_dom_sf"/>
</dbReference>
<dbReference type="InterPro" id="IPR003100">
    <property type="entry name" value="PAZ_dom"/>
</dbReference>
<dbReference type="Proteomes" id="UP001281003">
    <property type="component" value="Unassembled WGS sequence"/>
</dbReference>
<evidence type="ECO:0000256" key="1">
    <source>
        <dbReference type="SAM" id="MobiDB-lite"/>
    </source>
</evidence>
<feature type="domain" description="Piwi" evidence="2">
    <location>
        <begin position="630"/>
        <end position="922"/>
    </location>
</feature>
<dbReference type="EMBL" id="JAUTDP010000020">
    <property type="protein sequence ID" value="KAK3386269.1"/>
    <property type="molecule type" value="Genomic_DNA"/>
</dbReference>
<feature type="compositionally biased region" description="Basic and acidic residues" evidence="1">
    <location>
        <begin position="967"/>
        <end position="976"/>
    </location>
</feature>
<feature type="compositionally biased region" description="Low complexity" evidence="1">
    <location>
        <begin position="15"/>
        <end position="43"/>
    </location>
</feature>
<sequence>MSGHQMTLPSRPAAPGQSSTPTRSPSGTAAASGAAPASGATAGQNPGWPKGTGVDPARMDSKPPLSHEERVGKRVDLPADAYLKNDISSTFATRPGFNTEGQPSNLRVNQFPVTRIANLDVCQYDVALSPEPTHGVVYDKVWNSKKVQQKITSVTKQPWIYDGRKLAWLAHSVDEIRLMVDLDEERGGNRRPGAEKKNVFFITIRPTGKVRLQALKAYLEKKAPWDNSVLECMSFLDHLLRQGASERMTTIKRSFFHPSMPNRDLDMVLTAYKGVYASFRLSQNISSIGLGVNVDVTNQAFWKPNSAAKIMKYLICLYGGLKPVPRFENLDDQQVTGYLRPVYNRSKQQWEPSEAFKAIRRLKGARFTLTHRSGEVKEYKIKGFAFDQKYGAEGGCANKVTFDWRKPDGSVVKTNVRDYMKQRYNVPLLVSGGWPVIETTRAGSFPAEVCKIVDFNQYQFKLDPNQTSQMIRFAVQRPPQRMQDISSSVARLNWGGDKYLKAFGVSISNDMAKTQGRLLKTPEVHYDKKAVRPNNGRWDLRGTRFVEPNREPLTRWGAISLGGRSAAEVPSMKKFMQQFANIYKGHGGKVARDPAFCLKLAGSIATMTDDIHKELSRFVANPNKNENAQIVFIVVSDKSAHVYERLKKTFECRYGIVTQVLLREHVDKAQPQYISNVCMKVNAKLGGVSCALTPKGKSHGFFTGPTMMLGVDVSHAAPGSDVPSIAAMCASVDREGYQYRAAVQTNGWRSEMLTEANIEAMLPPFLSEYFANVKHHVQQIYYFRDGVSEGQFAHVLKQEVEVIKKVCMKVTKSANPPRVTVIVATKRHHIRFFPENGDKNGNCQPGTLVEREVTHPFHYDFYLNSHFALQGTARPVHYHVLMDEIKPQVNTLQRMIYQQCYTFCRSTTPISLHPAVYYAHLAGARGRCHEGTEFSVNPRVPEKTRLEAQNPNGLVGKHQAPSTYSSEYKKTHEPPKLDTLKDVHNTMWWV</sequence>
<feature type="region of interest" description="Disordered" evidence="1">
    <location>
        <begin position="1"/>
        <end position="77"/>
    </location>
</feature>
<reference evidence="3" key="1">
    <citation type="journal article" date="2023" name="Mol. Phylogenet. Evol.">
        <title>Genome-scale phylogeny and comparative genomics of the fungal order Sordariales.</title>
        <authorList>
            <person name="Hensen N."/>
            <person name="Bonometti L."/>
            <person name="Westerberg I."/>
            <person name="Brannstrom I.O."/>
            <person name="Guillou S."/>
            <person name="Cros-Aarteil S."/>
            <person name="Calhoun S."/>
            <person name="Haridas S."/>
            <person name="Kuo A."/>
            <person name="Mondo S."/>
            <person name="Pangilinan J."/>
            <person name="Riley R."/>
            <person name="LaButti K."/>
            <person name="Andreopoulos B."/>
            <person name="Lipzen A."/>
            <person name="Chen C."/>
            <person name="Yan M."/>
            <person name="Daum C."/>
            <person name="Ng V."/>
            <person name="Clum A."/>
            <person name="Steindorff A."/>
            <person name="Ohm R.A."/>
            <person name="Martin F."/>
            <person name="Silar P."/>
            <person name="Natvig D.O."/>
            <person name="Lalanne C."/>
            <person name="Gautier V."/>
            <person name="Ament-Velasquez S.L."/>
            <person name="Kruys A."/>
            <person name="Hutchinson M.I."/>
            <person name="Powell A.J."/>
            <person name="Barry K."/>
            <person name="Miller A.N."/>
            <person name="Grigoriev I.V."/>
            <person name="Debuchy R."/>
            <person name="Gladieux P."/>
            <person name="Hiltunen Thoren M."/>
            <person name="Johannesson H."/>
        </authorList>
    </citation>
    <scope>NUCLEOTIDE SEQUENCE</scope>
    <source>
        <strain evidence="3">FGSC 1904</strain>
    </source>
</reference>
<dbReference type="Pfam" id="PF02171">
    <property type="entry name" value="Piwi"/>
    <property type="match status" value="1"/>
</dbReference>